<organism evidence="2 3">
    <name type="scientific">Crotalaria pallida</name>
    <name type="common">Smooth rattlebox</name>
    <name type="synonym">Crotalaria striata</name>
    <dbReference type="NCBI Taxonomy" id="3830"/>
    <lineage>
        <taxon>Eukaryota</taxon>
        <taxon>Viridiplantae</taxon>
        <taxon>Streptophyta</taxon>
        <taxon>Embryophyta</taxon>
        <taxon>Tracheophyta</taxon>
        <taxon>Spermatophyta</taxon>
        <taxon>Magnoliopsida</taxon>
        <taxon>eudicotyledons</taxon>
        <taxon>Gunneridae</taxon>
        <taxon>Pentapetalae</taxon>
        <taxon>rosids</taxon>
        <taxon>fabids</taxon>
        <taxon>Fabales</taxon>
        <taxon>Fabaceae</taxon>
        <taxon>Papilionoideae</taxon>
        <taxon>50 kb inversion clade</taxon>
        <taxon>genistoids sensu lato</taxon>
        <taxon>core genistoids</taxon>
        <taxon>Crotalarieae</taxon>
        <taxon>Crotalaria</taxon>
    </lineage>
</organism>
<sequence length="71" mass="8512">MWAVGRVCFRIFFFFIFHLYITYIFGEYLYYFLFLSLIILVLVEEKDVKLVPHPLVNDRIITSINVDSENG</sequence>
<keyword evidence="3" id="KW-1185">Reference proteome</keyword>
<reference evidence="2 3" key="1">
    <citation type="submission" date="2024-01" db="EMBL/GenBank/DDBJ databases">
        <title>The genomes of 5 underutilized Papilionoideae crops provide insights into root nodulation and disease resistanc.</title>
        <authorList>
            <person name="Yuan L."/>
        </authorList>
    </citation>
    <scope>NUCLEOTIDE SEQUENCE [LARGE SCALE GENOMIC DNA]</scope>
    <source>
        <strain evidence="2">ZHUSHIDOU_FW_LH</strain>
        <tissue evidence="2">Leaf</tissue>
    </source>
</reference>
<comment type="caution">
    <text evidence="2">The sequence shown here is derived from an EMBL/GenBank/DDBJ whole genome shotgun (WGS) entry which is preliminary data.</text>
</comment>
<feature type="transmembrane region" description="Helical" evidence="1">
    <location>
        <begin position="7"/>
        <end position="23"/>
    </location>
</feature>
<evidence type="ECO:0000313" key="3">
    <source>
        <dbReference type="Proteomes" id="UP001372338"/>
    </source>
</evidence>
<keyword evidence="1" id="KW-1133">Transmembrane helix</keyword>
<gene>
    <name evidence="2" type="ORF">RIF29_31239</name>
</gene>
<name>A0AAN9EH01_CROPI</name>
<keyword evidence="1" id="KW-0812">Transmembrane</keyword>
<proteinExistence type="predicted"/>
<keyword evidence="1" id="KW-0472">Membrane</keyword>
<evidence type="ECO:0000313" key="2">
    <source>
        <dbReference type="EMBL" id="KAK7257339.1"/>
    </source>
</evidence>
<dbReference type="EMBL" id="JAYWIO010000006">
    <property type="protein sequence ID" value="KAK7257339.1"/>
    <property type="molecule type" value="Genomic_DNA"/>
</dbReference>
<protein>
    <submittedName>
        <fullName evidence="2">Uncharacterized protein</fullName>
    </submittedName>
</protein>
<dbReference type="Proteomes" id="UP001372338">
    <property type="component" value="Unassembled WGS sequence"/>
</dbReference>
<evidence type="ECO:0000256" key="1">
    <source>
        <dbReference type="SAM" id="Phobius"/>
    </source>
</evidence>
<dbReference type="AlphaFoldDB" id="A0AAN9EH01"/>
<accession>A0AAN9EH01</accession>